<evidence type="ECO:0000256" key="4">
    <source>
        <dbReference type="ARBA" id="ARBA00044955"/>
    </source>
</evidence>
<keyword evidence="8" id="KW-1185">Reference proteome</keyword>
<feature type="domain" description="LysM" evidence="6">
    <location>
        <begin position="696"/>
        <end position="742"/>
    </location>
</feature>
<dbReference type="PANTHER" id="PTHR34997">
    <property type="entry name" value="AM15"/>
    <property type="match status" value="1"/>
</dbReference>
<evidence type="ECO:0000256" key="5">
    <source>
        <dbReference type="SAM" id="MobiDB-lite"/>
    </source>
</evidence>
<dbReference type="Pfam" id="PF01476">
    <property type="entry name" value="LysM"/>
    <property type="match status" value="3"/>
</dbReference>
<dbReference type="PANTHER" id="PTHR34997:SF2">
    <property type="entry name" value="LYSM DOMAIN-CONTAINING PROTEIN-RELATED"/>
    <property type="match status" value="1"/>
</dbReference>
<dbReference type="InterPro" id="IPR029058">
    <property type="entry name" value="AB_hydrolase_fold"/>
</dbReference>
<dbReference type="Proteomes" id="UP000288168">
    <property type="component" value="Unassembled WGS sequence"/>
</dbReference>
<evidence type="ECO:0000313" key="7">
    <source>
        <dbReference type="EMBL" id="RSL63528.1"/>
    </source>
</evidence>
<dbReference type="STRING" id="1325734.A0A428QE63"/>
<dbReference type="AlphaFoldDB" id="A0A428QE63"/>
<evidence type="ECO:0000256" key="3">
    <source>
        <dbReference type="ARBA" id="ARBA00023026"/>
    </source>
</evidence>
<dbReference type="GO" id="GO:0003824">
    <property type="term" value="F:catalytic activity"/>
    <property type="evidence" value="ECO:0007669"/>
    <property type="project" value="InterPro"/>
</dbReference>
<evidence type="ECO:0000256" key="2">
    <source>
        <dbReference type="ARBA" id="ARBA00022729"/>
    </source>
</evidence>
<dbReference type="Pfam" id="PF06441">
    <property type="entry name" value="EHN"/>
    <property type="match status" value="1"/>
</dbReference>
<keyword evidence="1" id="KW-0147">Chitin-binding</keyword>
<evidence type="ECO:0000256" key="1">
    <source>
        <dbReference type="ARBA" id="ARBA00022669"/>
    </source>
</evidence>
<feature type="domain" description="LysM" evidence="6">
    <location>
        <begin position="529"/>
        <end position="575"/>
    </location>
</feature>
<dbReference type="CDD" id="cd00118">
    <property type="entry name" value="LysM"/>
    <property type="match status" value="5"/>
</dbReference>
<dbReference type="Gene3D" id="3.10.350.10">
    <property type="entry name" value="LysM domain"/>
    <property type="match status" value="6"/>
</dbReference>
<reference evidence="7 8" key="1">
    <citation type="submission" date="2017-06" db="EMBL/GenBank/DDBJ databases">
        <title>Comparative genomic analysis of Ambrosia Fusariam Clade fungi.</title>
        <authorList>
            <person name="Stajich J.E."/>
            <person name="Carrillo J."/>
            <person name="Kijimoto T."/>
            <person name="Eskalen A."/>
            <person name="O'Donnell K."/>
            <person name="Kasson M."/>
        </authorList>
    </citation>
    <scope>NUCLEOTIDE SEQUENCE [LARGE SCALE GENOMIC DNA]</scope>
    <source>
        <strain evidence="7 8">NRRL62584</strain>
    </source>
</reference>
<evidence type="ECO:0000259" key="6">
    <source>
        <dbReference type="PROSITE" id="PS51782"/>
    </source>
</evidence>
<protein>
    <recommendedName>
        <fullName evidence="6">LysM domain-containing protein</fullName>
    </recommendedName>
</protein>
<keyword evidence="2" id="KW-0732">Signal</keyword>
<feature type="region of interest" description="Disordered" evidence="5">
    <location>
        <begin position="493"/>
        <end position="513"/>
    </location>
</feature>
<proteinExistence type="inferred from homology"/>
<feature type="domain" description="LysM" evidence="6">
    <location>
        <begin position="320"/>
        <end position="366"/>
    </location>
</feature>
<dbReference type="InterPro" id="IPR010497">
    <property type="entry name" value="Epoxide_hydro_N"/>
</dbReference>
<gene>
    <name evidence="7" type="ORF">CEP54_005118</name>
</gene>
<name>A0A428QE63_9HYPO</name>
<dbReference type="InterPro" id="IPR036779">
    <property type="entry name" value="LysM_dom_sf"/>
</dbReference>
<organism evidence="7 8">
    <name type="scientific">Fusarium duplospermum</name>
    <dbReference type="NCBI Taxonomy" id="1325734"/>
    <lineage>
        <taxon>Eukaryota</taxon>
        <taxon>Fungi</taxon>
        <taxon>Dikarya</taxon>
        <taxon>Ascomycota</taxon>
        <taxon>Pezizomycotina</taxon>
        <taxon>Sordariomycetes</taxon>
        <taxon>Hypocreomycetidae</taxon>
        <taxon>Hypocreales</taxon>
        <taxon>Nectriaceae</taxon>
        <taxon>Fusarium</taxon>
        <taxon>Fusarium solani species complex</taxon>
    </lineage>
</organism>
<keyword evidence="3" id="KW-0843">Virulence</keyword>
<feature type="domain" description="LysM" evidence="6">
    <location>
        <begin position="267"/>
        <end position="318"/>
    </location>
</feature>
<dbReference type="InterPro" id="IPR052210">
    <property type="entry name" value="LysM1-like"/>
</dbReference>
<dbReference type="InterPro" id="IPR018392">
    <property type="entry name" value="LysM"/>
</dbReference>
<comment type="similarity">
    <text evidence="4">Belongs to the secreted LysM effector family.</text>
</comment>
<dbReference type="EMBL" id="NKCI01000038">
    <property type="protein sequence ID" value="RSL63528.1"/>
    <property type="molecule type" value="Genomic_DNA"/>
</dbReference>
<feature type="domain" description="LysM" evidence="6">
    <location>
        <begin position="216"/>
        <end position="262"/>
    </location>
</feature>
<feature type="domain" description="LysM" evidence="6">
    <location>
        <begin position="613"/>
        <end position="659"/>
    </location>
</feature>
<dbReference type="PRINTS" id="PR00412">
    <property type="entry name" value="EPOXHYDRLASE"/>
</dbReference>
<dbReference type="SMART" id="SM00257">
    <property type="entry name" value="LysM"/>
    <property type="match status" value="5"/>
</dbReference>
<dbReference type="SUPFAM" id="SSF53474">
    <property type="entry name" value="alpha/beta-Hydrolases"/>
    <property type="match status" value="1"/>
</dbReference>
<dbReference type="OrthoDB" id="5985073at2759"/>
<dbReference type="Gene3D" id="3.40.50.1820">
    <property type="entry name" value="alpha/beta hydrolase"/>
    <property type="match status" value="2"/>
</dbReference>
<accession>A0A428QE63</accession>
<sequence length="1195" mass="130416">MKMLRFGSQHCLAIIARPAGAWQYISPDALPSYDLSDSCKAALVVDLNCPSQVASFFEREPVPLASLEEACTDACRASLASFEAKLKTECGEEDVVEYELGSDPVHVSIIATDIYYHFTRTCIKDGNRWCNVWAFENSPDKTSGQASVTASVNKCDNCVIKPFQFQAGTSYSNGYDLQGAYSSLTKSCSKSGFPLATTVTDKTPTTSVPTAPCSGVVYTVKAGDDCRSISKANGVSTSWMLYDNGLKAFCKDFPAAGANICIVNKCKAYTVQAKDTCQSIAAAAGITQVQLYTSTTQVPVATPAPVPSNIASGTNKNCAQFYSVELGDYCNQIIMKFSILLEDFLFLNKAVNKECTNLYAKESYCVAPVGPVNMYPGHPDYVDPTTVVADINFNDLPNATFSAPAITDVATYLPKASGTRSDCHIFMDGKDLQYDMSWSMGFSACVELAEIWGISLEELENWNPSLNTSSRDCAFAEDKSYCMAAAKLVNTYTGEPDEPTTTTATTTTPGNGVSTPTPIQSGMISNCNKFHIVGKTTTCQGIADYNKISITDFYKWNAGIKSDCSNLELGAYACAGIIPSTSQTETTTKPTTTGNGVSTPTPIQSGMVSNCNKFHVVGKTTTCQGIADYNKISISDFYKWNAGIKSDCSNLELGAYACAGVIETSQPATTTKPTTTGNGISTPTPIQSGMVSNCNKFHVTGKTTTCQGIVDYNKITMANFLKWNTGVNSGCTNLVLGNGVSTPTPIQSGMVSNCNKFHVVGKTTTCQGIVDYNKITMANFLKWNTGVNSGCTNLGLGNYMCVGVIGGSEPTPTKTTGGVVTPTPTQAGMIQGCTKFHPSEIEEFKTLLSLSKVGPQTWGNSQNDLGSSREWLLDAKDIWLNEFQWRTYEGRINSFPNFRTTVEDPIHGEMSVHFIALFPVNPKAIPIIFMHGWPGSFLEFVPMLEPLRAKYTPESLPHHIIIPSLPGYTLSSGPPLERDFSNEDSARIMNQLMVDLGFVNLITLGPDDPRFKTEDLTEDEVSIIQRQMGFWHTGYAYGMEHAARPATIGLVLSSNPLALLAWITEKFLEWSDRHEPVELDVILAMVSLCWFTSTFPRSIYPYRWFNKDQDRSWSGMARKPFGYSVFPLETSILPESWAKNLHPDMVRYEHEKGGHFGALEQPQLFLADVEDFASKVGYLFIPGFNYNKEHIFNTS</sequence>
<dbReference type="InterPro" id="IPR000639">
    <property type="entry name" value="Epox_hydrolase-like"/>
</dbReference>
<dbReference type="GO" id="GO:0008061">
    <property type="term" value="F:chitin binding"/>
    <property type="evidence" value="ECO:0007669"/>
    <property type="project" value="UniProtKB-KW"/>
</dbReference>
<comment type="caution">
    <text evidence="7">The sequence shown here is derived from an EMBL/GenBank/DDBJ whole genome shotgun (WGS) entry which is preliminary data.</text>
</comment>
<evidence type="ECO:0000313" key="8">
    <source>
        <dbReference type="Proteomes" id="UP000288168"/>
    </source>
</evidence>
<feature type="domain" description="LysM" evidence="6">
    <location>
        <begin position="756"/>
        <end position="802"/>
    </location>
</feature>
<dbReference type="PROSITE" id="PS51782">
    <property type="entry name" value="LYSM"/>
    <property type="match status" value="7"/>
</dbReference>